<feature type="transmembrane region" description="Helical" evidence="1">
    <location>
        <begin position="15"/>
        <end position="35"/>
    </location>
</feature>
<dbReference type="AlphaFoldDB" id="A0A2U1PGP3"/>
<dbReference type="EMBL" id="PKPP01001175">
    <property type="protein sequence ID" value="PWA84935.1"/>
    <property type="molecule type" value="Genomic_DNA"/>
</dbReference>
<dbReference type="PANTHER" id="PTHR13060:SF0">
    <property type="entry name" value="PROTEIN ECDYSONELESS HOMOLOG"/>
    <property type="match status" value="1"/>
</dbReference>
<evidence type="ECO:0000313" key="2">
    <source>
        <dbReference type="EMBL" id="PWA84935.1"/>
    </source>
</evidence>
<keyword evidence="3" id="KW-1185">Reference proteome</keyword>
<dbReference type="InterPro" id="IPR010770">
    <property type="entry name" value="Ecd"/>
</dbReference>
<reference evidence="2 3" key="1">
    <citation type="journal article" date="2018" name="Mol. Plant">
        <title>The genome of Artemisia annua provides insight into the evolution of Asteraceae family and artemisinin biosynthesis.</title>
        <authorList>
            <person name="Shen Q."/>
            <person name="Zhang L."/>
            <person name="Liao Z."/>
            <person name="Wang S."/>
            <person name="Yan T."/>
            <person name="Shi P."/>
            <person name="Liu M."/>
            <person name="Fu X."/>
            <person name="Pan Q."/>
            <person name="Wang Y."/>
            <person name="Lv Z."/>
            <person name="Lu X."/>
            <person name="Zhang F."/>
            <person name="Jiang W."/>
            <person name="Ma Y."/>
            <person name="Chen M."/>
            <person name="Hao X."/>
            <person name="Li L."/>
            <person name="Tang Y."/>
            <person name="Lv G."/>
            <person name="Zhou Y."/>
            <person name="Sun X."/>
            <person name="Brodelius P.E."/>
            <person name="Rose J.K.C."/>
            <person name="Tang K."/>
        </authorList>
    </citation>
    <scope>NUCLEOTIDE SEQUENCE [LARGE SCALE GENOMIC DNA]</scope>
    <source>
        <strain evidence="3">cv. Huhao1</strain>
        <tissue evidence="2">Leaf</tissue>
    </source>
</reference>
<accession>A0A2U1PGP3</accession>
<keyword evidence="1" id="KW-0472">Membrane</keyword>
<dbReference type="OrthoDB" id="27237at2759"/>
<gene>
    <name evidence="2" type="ORF">CTI12_AA155060</name>
</gene>
<dbReference type="Proteomes" id="UP000245207">
    <property type="component" value="Unassembled WGS sequence"/>
</dbReference>
<comment type="caution">
    <text evidence="2">The sequence shown here is derived from an EMBL/GenBank/DDBJ whole genome shotgun (WGS) entry which is preliminary data.</text>
</comment>
<sequence length="157" mass="17347">MPTQKHVLQDLMESVGVGVGLLLAALAFFGLIWYIRRAYVRNCANMGIHATIRGDIWEFPLGCFDPKNTNEKSEKVHVSRHANKSFVRANEPPLKKDEGPSYASGDVDEVFSPVDVDLNLVKSFVCSFSSQEGLPGPASNLLGLMGLQFLHDNQKDK</sequence>
<evidence type="ECO:0000256" key="1">
    <source>
        <dbReference type="SAM" id="Phobius"/>
    </source>
</evidence>
<protein>
    <submittedName>
        <fullName evidence="2">SGT1 protein</fullName>
    </submittedName>
</protein>
<dbReference type="GO" id="GO:0005634">
    <property type="term" value="C:nucleus"/>
    <property type="evidence" value="ECO:0007669"/>
    <property type="project" value="TreeGrafter"/>
</dbReference>
<keyword evidence="1" id="KW-0812">Transmembrane</keyword>
<organism evidence="2 3">
    <name type="scientific">Artemisia annua</name>
    <name type="common">Sweet wormwood</name>
    <dbReference type="NCBI Taxonomy" id="35608"/>
    <lineage>
        <taxon>Eukaryota</taxon>
        <taxon>Viridiplantae</taxon>
        <taxon>Streptophyta</taxon>
        <taxon>Embryophyta</taxon>
        <taxon>Tracheophyta</taxon>
        <taxon>Spermatophyta</taxon>
        <taxon>Magnoliopsida</taxon>
        <taxon>eudicotyledons</taxon>
        <taxon>Gunneridae</taxon>
        <taxon>Pentapetalae</taxon>
        <taxon>asterids</taxon>
        <taxon>campanulids</taxon>
        <taxon>Asterales</taxon>
        <taxon>Asteraceae</taxon>
        <taxon>Asteroideae</taxon>
        <taxon>Anthemideae</taxon>
        <taxon>Artemisiinae</taxon>
        <taxon>Artemisia</taxon>
    </lineage>
</organism>
<keyword evidence="1" id="KW-1133">Transmembrane helix</keyword>
<dbReference type="PANTHER" id="PTHR13060">
    <property type="entry name" value="SGT1 PROTEIN HSGT1 SUPPRESSOR OF GCR2"/>
    <property type="match status" value="1"/>
</dbReference>
<dbReference type="STRING" id="35608.A0A2U1PGP3"/>
<proteinExistence type="predicted"/>
<evidence type="ECO:0000313" key="3">
    <source>
        <dbReference type="Proteomes" id="UP000245207"/>
    </source>
</evidence>
<name>A0A2U1PGP3_ARTAN</name>